<dbReference type="AlphaFoldDB" id="A0A5B7IPB9"/>
<gene>
    <name evidence="2" type="ORF">E2C01_079081</name>
</gene>
<name>A0A5B7IPB9_PORTR</name>
<reference evidence="2 3" key="1">
    <citation type="submission" date="2019-05" db="EMBL/GenBank/DDBJ databases">
        <title>Another draft genome of Portunus trituberculatus and its Hox gene families provides insights of decapod evolution.</title>
        <authorList>
            <person name="Jeong J.-H."/>
            <person name="Song I."/>
            <person name="Kim S."/>
            <person name="Choi T."/>
            <person name="Kim D."/>
            <person name="Ryu S."/>
            <person name="Kim W."/>
        </authorList>
    </citation>
    <scope>NUCLEOTIDE SEQUENCE [LARGE SCALE GENOMIC DNA]</scope>
    <source>
        <tissue evidence="2">Muscle</tissue>
    </source>
</reference>
<evidence type="ECO:0000313" key="2">
    <source>
        <dbReference type="EMBL" id="MPC84345.1"/>
    </source>
</evidence>
<accession>A0A5B7IPB9</accession>
<evidence type="ECO:0000313" key="3">
    <source>
        <dbReference type="Proteomes" id="UP000324222"/>
    </source>
</evidence>
<dbReference type="EMBL" id="VSRR010065214">
    <property type="protein sequence ID" value="MPC84345.1"/>
    <property type="molecule type" value="Genomic_DNA"/>
</dbReference>
<sequence length="133" mass="14499">MQCGVEGVVRRRIGHLAEGIEAAPHWVTEVVVVVVGEGATEQLRVGVKEPRVGEAQSGHGGGAEEATPPKHEAPRGVTGRWLHSPGHYTTPHHHYNYTTSTTTAASRVTTPRKKTLVPEEEKEKEEEEEVIGR</sequence>
<feature type="compositionally biased region" description="Acidic residues" evidence="1">
    <location>
        <begin position="122"/>
        <end position="133"/>
    </location>
</feature>
<keyword evidence="3" id="KW-1185">Reference proteome</keyword>
<feature type="region of interest" description="Disordered" evidence="1">
    <location>
        <begin position="47"/>
        <end position="133"/>
    </location>
</feature>
<evidence type="ECO:0000256" key="1">
    <source>
        <dbReference type="SAM" id="MobiDB-lite"/>
    </source>
</evidence>
<feature type="compositionally biased region" description="Low complexity" evidence="1">
    <location>
        <begin position="96"/>
        <end position="109"/>
    </location>
</feature>
<proteinExistence type="predicted"/>
<comment type="caution">
    <text evidence="2">The sequence shown here is derived from an EMBL/GenBank/DDBJ whole genome shotgun (WGS) entry which is preliminary data.</text>
</comment>
<organism evidence="2 3">
    <name type="scientific">Portunus trituberculatus</name>
    <name type="common">Swimming crab</name>
    <name type="synonym">Neptunus trituberculatus</name>
    <dbReference type="NCBI Taxonomy" id="210409"/>
    <lineage>
        <taxon>Eukaryota</taxon>
        <taxon>Metazoa</taxon>
        <taxon>Ecdysozoa</taxon>
        <taxon>Arthropoda</taxon>
        <taxon>Crustacea</taxon>
        <taxon>Multicrustacea</taxon>
        <taxon>Malacostraca</taxon>
        <taxon>Eumalacostraca</taxon>
        <taxon>Eucarida</taxon>
        <taxon>Decapoda</taxon>
        <taxon>Pleocyemata</taxon>
        <taxon>Brachyura</taxon>
        <taxon>Eubrachyura</taxon>
        <taxon>Portunoidea</taxon>
        <taxon>Portunidae</taxon>
        <taxon>Portuninae</taxon>
        <taxon>Portunus</taxon>
    </lineage>
</organism>
<dbReference type="Proteomes" id="UP000324222">
    <property type="component" value="Unassembled WGS sequence"/>
</dbReference>
<protein>
    <submittedName>
        <fullName evidence="2">Uncharacterized protein</fullName>
    </submittedName>
</protein>